<proteinExistence type="predicted"/>
<evidence type="ECO:0000313" key="2">
    <source>
        <dbReference type="Proteomes" id="UP001234178"/>
    </source>
</evidence>
<sequence>MTPYGGASSDVKNSQSLVGQLRRYYDKDELENRNVFPLDTRKIKRAKEAKLFFLDWGFTEHV</sequence>
<protein>
    <submittedName>
        <fullName evidence="1">Uncharacterized protein</fullName>
    </submittedName>
</protein>
<dbReference type="Proteomes" id="UP001234178">
    <property type="component" value="Unassembled WGS sequence"/>
</dbReference>
<evidence type="ECO:0000313" key="1">
    <source>
        <dbReference type="EMBL" id="KAK4030283.1"/>
    </source>
</evidence>
<keyword evidence="2" id="KW-1185">Reference proteome</keyword>
<name>A0ABR0AYS2_9CRUS</name>
<organism evidence="1 2">
    <name type="scientific">Daphnia magna</name>
    <dbReference type="NCBI Taxonomy" id="35525"/>
    <lineage>
        <taxon>Eukaryota</taxon>
        <taxon>Metazoa</taxon>
        <taxon>Ecdysozoa</taxon>
        <taxon>Arthropoda</taxon>
        <taxon>Crustacea</taxon>
        <taxon>Branchiopoda</taxon>
        <taxon>Diplostraca</taxon>
        <taxon>Cladocera</taxon>
        <taxon>Anomopoda</taxon>
        <taxon>Daphniidae</taxon>
        <taxon>Daphnia</taxon>
    </lineage>
</organism>
<dbReference type="EMBL" id="JAOYFB010000039">
    <property type="protein sequence ID" value="KAK4030283.1"/>
    <property type="molecule type" value="Genomic_DNA"/>
</dbReference>
<gene>
    <name evidence="1" type="ORF">OUZ56_023272</name>
</gene>
<comment type="caution">
    <text evidence="1">The sequence shown here is derived from an EMBL/GenBank/DDBJ whole genome shotgun (WGS) entry which is preliminary data.</text>
</comment>
<reference evidence="1 2" key="1">
    <citation type="journal article" date="2023" name="Nucleic Acids Res.">
        <title>The hologenome of Daphnia magna reveals possible DNA methylation and microbiome-mediated evolution of the host genome.</title>
        <authorList>
            <person name="Chaturvedi A."/>
            <person name="Li X."/>
            <person name="Dhandapani V."/>
            <person name="Marshall H."/>
            <person name="Kissane S."/>
            <person name="Cuenca-Cambronero M."/>
            <person name="Asole G."/>
            <person name="Calvet F."/>
            <person name="Ruiz-Romero M."/>
            <person name="Marangio P."/>
            <person name="Guigo R."/>
            <person name="Rago D."/>
            <person name="Mirbahai L."/>
            <person name="Eastwood N."/>
            <person name="Colbourne J.K."/>
            <person name="Zhou J."/>
            <person name="Mallon E."/>
            <person name="Orsini L."/>
        </authorList>
    </citation>
    <scope>NUCLEOTIDE SEQUENCE [LARGE SCALE GENOMIC DNA]</scope>
    <source>
        <strain evidence="1">LRV0_1</strain>
    </source>
</reference>
<accession>A0ABR0AYS2</accession>